<evidence type="ECO:0000256" key="6">
    <source>
        <dbReference type="SAM" id="Phobius"/>
    </source>
</evidence>
<evidence type="ECO:0000256" key="2">
    <source>
        <dbReference type="ARBA" id="ARBA00022692"/>
    </source>
</evidence>
<organism evidence="9 10">
    <name type="scientific">Streptomyces pactum</name>
    <dbReference type="NCBI Taxonomy" id="68249"/>
    <lineage>
        <taxon>Bacteria</taxon>
        <taxon>Bacillati</taxon>
        <taxon>Actinomycetota</taxon>
        <taxon>Actinomycetes</taxon>
        <taxon>Kitasatosporales</taxon>
        <taxon>Streptomycetaceae</taxon>
        <taxon>Streptomyces</taxon>
    </lineage>
</organism>
<feature type="transmembrane region" description="Helical" evidence="6">
    <location>
        <begin position="322"/>
        <end position="343"/>
    </location>
</feature>
<dbReference type="InterPro" id="IPR036259">
    <property type="entry name" value="MFS_trans_sf"/>
</dbReference>
<feature type="transmembrane region" description="Helical" evidence="6">
    <location>
        <begin position="355"/>
        <end position="375"/>
    </location>
</feature>
<evidence type="ECO:0000313" key="9">
    <source>
        <dbReference type="EMBL" id="MBH5336698.1"/>
    </source>
</evidence>
<evidence type="ECO:0000256" key="7">
    <source>
        <dbReference type="SAM" id="SignalP"/>
    </source>
</evidence>
<dbReference type="InterPro" id="IPR020846">
    <property type="entry name" value="MFS_dom"/>
</dbReference>
<name>A0ABS0NNE3_9ACTN</name>
<feature type="transmembrane region" description="Helical" evidence="6">
    <location>
        <begin position="407"/>
        <end position="430"/>
    </location>
</feature>
<dbReference type="PANTHER" id="PTHR23542:SF1">
    <property type="entry name" value="MAJOR FACILITATOR SUPERFAMILY (MFS) PROFILE DOMAIN-CONTAINING PROTEIN"/>
    <property type="match status" value="1"/>
</dbReference>
<comment type="subcellular location">
    <subcellularLocation>
        <location evidence="1">Cell membrane</location>
        <topology evidence="1">Multi-pass membrane protein</topology>
    </subcellularLocation>
</comment>
<evidence type="ECO:0000256" key="3">
    <source>
        <dbReference type="ARBA" id="ARBA00022989"/>
    </source>
</evidence>
<dbReference type="InterPro" id="IPR011701">
    <property type="entry name" value="MFS"/>
</dbReference>
<feature type="transmembrane region" description="Helical" evidence="6">
    <location>
        <begin position="474"/>
        <end position="492"/>
    </location>
</feature>
<dbReference type="PANTHER" id="PTHR23542">
    <property type="match status" value="1"/>
</dbReference>
<feature type="chain" id="PRO_5046661406" evidence="7">
    <location>
        <begin position="20"/>
        <end position="504"/>
    </location>
</feature>
<keyword evidence="3 6" id="KW-1133">Transmembrane helix</keyword>
<gene>
    <name evidence="9" type="ORF">IHE55_18745</name>
</gene>
<feature type="compositionally biased region" description="Low complexity" evidence="5">
    <location>
        <begin position="1"/>
        <end position="41"/>
    </location>
</feature>
<feature type="signal peptide" evidence="7">
    <location>
        <begin position="1"/>
        <end position="19"/>
    </location>
</feature>
<evidence type="ECO:0000256" key="4">
    <source>
        <dbReference type="ARBA" id="ARBA00023136"/>
    </source>
</evidence>
<evidence type="ECO:0000313" key="10">
    <source>
        <dbReference type="Proteomes" id="UP000807371"/>
    </source>
</evidence>
<dbReference type="PROSITE" id="PS50850">
    <property type="entry name" value="MFS"/>
    <property type="match status" value="1"/>
</dbReference>
<keyword evidence="10" id="KW-1185">Reference proteome</keyword>
<feature type="transmembrane region" description="Helical" evidence="6">
    <location>
        <begin position="145"/>
        <end position="166"/>
    </location>
</feature>
<reference evidence="9 10" key="1">
    <citation type="submission" date="2020-09" db="EMBL/GenBank/DDBJ databases">
        <title>Biosynthesis of the nuclear factor of activated T cells inhibitor NFAT-133 and its congeners in Streptomyces pactum.</title>
        <authorList>
            <person name="Zhou W."/>
            <person name="Posri P."/>
            <person name="Abugrain M.E."/>
            <person name="Weisberg A.J."/>
            <person name="Chang J.H."/>
            <person name="Mahmud T."/>
        </authorList>
    </citation>
    <scope>NUCLEOTIDE SEQUENCE [LARGE SCALE GENOMIC DNA]</scope>
    <source>
        <strain evidence="9 10">ATCC 27456</strain>
    </source>
</reference>
<protein>
    <submittedName>
        <fullName evidence="9">MFS transporter</fullName>
    </submittedName>
</protein>
<feature type="transmembrane region" description="Helical" evidence="6">
    <location>
        <begin position="442"/>
        <end position="462"/>
    </location>
</feature>
<dbReference type="SUPFAM" id="SSF103473">
    <property type="entry name" value="MFS general substrate transporter"/>
    <property type="match status" value="1"/>
</dbReference>
<keyword evidence="2 6" id="KW-0812">Transmembrane</keyword>
<dbReference type="EMBL" id="JACYXC010000001">
    <property type="protein sequence ID" value="MBH5336698.1"/>
    <property type="molecule type" value="Genomic_DNA"/>
</dbReference>
<proteinExistence type="predicted"/>
<evidence type="ECO:0000256" key="5">
    <source>
        <dbReference type="SAM" id="MobiDB-lite"/>
    </source>
</evidence>
<dbReference type="Gene3D" id="1.20.1250.20">
    <property type="entry name" value="MFS general substrate transporter like domains"/>
    <property type="match status" value="1"/>
</dbReference>
<feature type="transmembrane region" description="Helical" evidence="6">
    <location>
        <begin position="178"/>
        <end position="195"/>
    </location>
</feature>
<sequence>MPTRAARVAARAAAGPGTAAVRTAGASAAAATGTAGASAAGAGSGGGRGSRTVPAQGGDGGDRGARGQGTAAGDRDGAPDGRDGVSGGRDGAAGPRRGSFLAPYRRLFAAPGSLAFTLTALVARLPGSMLGVSIVLMVALTRDSYALAGAVSATGVAATAVCSPLLGRLVDRYGQSRVAVPAVLVFAAGMAAMLLCVHHDAPAWTLFVCAVSSSAVPGVGAMTRARWTELYRDDAAARHTANSFEQVVDELCFMVGPALAMVLCTTVFPEAGLLTGATLMVAGTLAFAAQRTTEPPPHPRTTAADGTAAGAGAPLRIPELRMVLVTFLATGALFGSMEVATVATVESYGSGTASSAVLALQAAGSCVAGLVFGTLPVRGSATARFVTGAAAMAVAVPPLLLAGNLPVLAVLLLLAGMATAPTMITGMSLVQRVLPPARLNEGITTVYTGLLVGISAGAAAGGWTVEHLGADAGYAAPAVAGALALAAAVGGARRTAPRAGRARG</sequence>
<evidence type="ECO:0000259" key="8">
    <source>
        <dbReference type="PROSITE" id="PS50850"/>
    </source>
</evidence>
<keyword evidence="7" id="KW-0732">Signal</keyword>
<feature type="transmembrane region" description="Helical" evidence="6">
    <location>
        <begin position="382"/>
        <end position="401"/>
    </location>
</feature>
<feature type="region of interest" description="Disordered" evidence="5">
    <location>
        <begin position="1"/>
        <end position="94"/>
    </location>
</feature>
<feature type="transmembrane region" description="Helical" evidence="6">
    <location>
        <begin position="114"/>
        <end position="139"/>
    </location>
</feature>
<feature type="compositionally biased region" description="Basic and acidic residues" evidence="5">
    <location>
        <begin position="73"/>
        <end position="83"/>
    </location>
</feature>
<comment type="caution">
    <text evidence="9">The sequence shown here is derived from an EMBL/GenBank/DDBJ whole genome shotgun (WGS) entry which is preliminary data.</text>
</comment>
<dbReference type="Proteomes" id="UP000807371">
    <property type="component" value="Unassembled WGS sequence"/>
</dbReference>
<keyword evidence="4 6" id="KW-0472">Membrane</keyword>
<feature type="domain" description="Major facilitator superfamily (MFS) profile" evidence="8">
    <location>
        <begin position="319"/>
        <end position="504"/>
    </location>
</feature>
<evidence type="ECO:0000256" key="1">
    <source>
        <dbReference type="ARBA" id="ARBA00004651"/>
    </source>
</evidence>
<feature type="transmembrane region" description="Helical" evidence="6">
    <location>
        <begin position="201"/>
        <end position="222"/>
    </location>
</feature>
<accession>A0ABS0NNE3</accession>
<dbReference type="Pfam" id="PF07690">
    <property type="entry name" value="MFS_1"/>
    <property type="match status" value="1"/>
</dbReference>